<dbReference type="PANTHER" id="PTHR32063:SF14">
    <property type="entry name" value="BLL4319 PROTEIN"/>
    <property type="match status" value="1"/>
</dbReference>
<organism evidence="9 10">
    <name type="scientific">Brytella acorum</name>
    <dbReference type="NCBI Taxonomy" id="2959299"/>
    <lineage>
        <taxon>Bacteria</taxon>
        <taxon>Pseudomonadati</taxon>
        <taxon>Pseudomonadota</taxon>
        <taxon>Alphaproteobacteria</taxon>
        <taxon>Acetobacterales</taxon>
        <taxon>Acetobacteraceae</taxon>
        <taxon>Brytella</taxon>
    </lineage>
</organism>
<keyword evidence="6 8" id="KW-1133">Transmembrane helix</keyword>
<keyword evidence="10" id="KW-1185">Reference proteome</keyword>
<feature type="transmembrane region" description="Helical" evidence="8">
    <location>
        <begin position="333"/>
        <end position="352"/>
    </location>
</feature>
<dbReference type="GO" id="GO:0042910">
    <property type="term" value="F:xenobiotic transmembrane transporter activity"/>
    <property type="evidence" value="ECO:0007669"/>
    <property type="project" value="TreeGrafter"/>
</dbReference>
<keyword evidence="4" id="KW-0997">Cell inner membrane</keyword>
<dbReference type="Gene3D" id="3.30.70.1440">
    <property type="entry name" value="Multidrug efflux transporter AcrB pore domain"/>
    <property type="match status" value="1"/>
</dbReference>
<sequence>MKRILGTLVDRPVIPIVICLLLLVCGLKGAVSLPIQRFPQTVSARIQISTTYYGADADTVAGFITSPIEAAVAQTNGVDYITSKSQTGVGIVTIYLRLNVDPRVAIAQVQAYVSAIQNRLPQGTQQPVITMSSNEEAAMYVAVSSKVLRLEQVSDYVSRIVVPRLQAVQGVQQALSVVQGDLALRVWLDPDKMIGYRLTAQQIASTLAANDYVTGVGTTLGSDTYTRLTITTGLHTEEQFRNLVLRRNGSAIVRLGDVARVTYGPENTTSSVLDSYGKSAFIRVTLAPAANLLNTEHDLLGAIDELKNGVPPGLSVAIAYDAADFVHASLHEVIMALTEAIVIVSLTIVLFLGSLRAVLVPLVTIPLSLVGTIAIMSWLGFSFNLLTLLALVLAIGLVVDDAIIVVENVSRHLADGLNPVDAAKVAVGDLFGPIVAMTVVLAAAYLPIGLQGGLTGALFTEFAFTLAASVTVSALLAVVLSPMMCAYVLPKHDASESRFVAWSDRQLTRIEAAYEKCLTRTLARMPVILLTACCVLASNATFFHFAKTELAPQEDTGTIGVSGDTSPTATTDSIARSDRQIIDVFKALPEVEYYSLGDAPGSIDDGVTLTPWSDRSRTADDIIAVMQSKLNAVGALDLVAYQPPSLPGVRGMPIQFVVRGNGTVSTLAAVSARIVSAARGACHFTYLATDLKIDQPETTINLDRDKIAQLGLTVSDVGDSLNWLLGGSYVNYFSLQQRSYRVLPLVTRNARLNDAQVLDYPVTYIGAAPVPLSQVATLTRRVVPEQIPHFQGMLATTLNGVPGKGVTVQDAYRCLQSVSAHLVPNGFFTDTSGRLRAFEQERGRFLPNFLFGLLVIFLCLAAMFNSFRDPLIILVSVPMSTAGAVFCLWLGLGGATINLYSEIGLVTLAGLISKHGILIVEVANEARDRGLAKRDAVIHAAGLRLRPILMTTAAMTLARTNGTYIGAIPVTNPPDKGIQAMTAFAHEFSDKARFGSVVVVDFDPGKLPLGPANSVDFLLSAREIHNWIRHGYISGVMRQVADVLKAGGIFAVEDHRADPRSQKPDASDGYVAIATVVREAAKAGLTLEASSEINANPKDIKNYPFGVWTLPPTRKSDTSPAFRRTDYDAIGESDRMTLRFRKL</sequence>
<dbReference type="EMBL" id="CATKSH010000034">
    <property type="protein sequence ID" value="CAI9122127.1"/>
    <property type="molecule type" value="Genomic_DNA"/>
</dbReference>
<evidence type="ECO:0000313" key="9">
    <source>
        <dbReference type="EMBL" id="CAI9122127.1"/>
    </source>
</evidence>
<feature type="transmembrane region" description="Helical" evidence="8">
    <location>
        <begin position="845"/>
        <end position="864"/>
    </location>
</feature>
<protein>
    <submittedName>
        <fullName evidence="9">Efflux RND transporter permease subunit</fullName>
    </submittedName>
</protein>
<dbReference type="InterPro" id="IPR001036">
    <property type="entry name" value="Acrflvin-R"/>
</dbReference>
<dbReference type="FunFam" id="1.20.1640.10:FF:000001">
    <property type="entry name" value="Efflux pump membrane transporter"/>
    <property type="match status" value="1"/>
</dbReference>
<keyword evidence="7 8" id="KW-0472">Membrane</keyword>
<feature type="transmembrane region" description="Helical" evidence="8">
    <location>
        <begin position="427"/>
        <end position="450"/>
    </location>
</feature>
<evidence type="ECO:0000256" key="7">
    <source>
        <dbReference type="ARBA" id="ARBA00023136"/>
    </source>
</evidence>
<dbReference type="RefSeq" id="WP_289843874.1">
    <property type="nucleotide sequence ID" value="NZ_CATKSH010000034.1"/>
</dbReference>
<dbReference type="Gene3D" id="3.30.70.1430">
    <property type="entry name" value="Multidrug efflux transporter AcrB pore domain"/>
    <property type="match status" value="2"/>
</dbReference>
<dbReference type="InterPro" id="IPR029063">
    <property type="entry name" value="SAM-dependent_MTases_sf"/>
</dbReference>
<evidence type="ECO:0000256" key="2">
    <source>
        <dbReference type="ARBA" id="ARBA00022448"/>
    </source>
</evidence>
<dbReference type="Gene3D" id="1.20.1640.10">
    <property type="entry name" value="Multidrug efflux transporter AcrB transmembrane domain"/>
    <property type="match status" value="2"/>
</dbReference>
<comment type="subcellular location">
    <subcellularLocation>
        <location evidence="1">Cell inner membrane</location>
        <topology evidence="1">Multi-pass membrane protein</topology>
    </subcellularLocation>
</comment>
<dbReference type="InterPro" id="IPR027463">
    <property type="entry name" value="AcrB_DN_DC_subdom"/>
</dbReference>
<evidence type="ECO:0000256" key="8">
    <source>
        <dbReference type="SAM" id="Phobius"/>
    </source>
</evidence>
<dbReference type="SUPFAM" id="SSF82693">
    <property type="entry name" value="Multidrug efflux transporter AcrB pore domain, PN1, PN2, PC1 and PC2 subdomains"/>
    <property type="match status" value="4"/>
</dbReference>
<feature type="transmembrane region" description="Helical" evidence="8">
    <location>
        <begin position="385"/>
        <end position="406"/>
    </location>
</feature>
<dbReference type="GO" id="GO:0005886">
    <property type="term" value="C:plasma membrane"/>
    <property type="evidence" value="ECO:0007669"/>
    <property type="project" value="UniProtKB-SubCell"/>
</dbReference>
<dbReference type="PANTHER" id="PTHR32063">
    <property type="match status" value="1"/>
</dbReference>
<feature type="transmembrane region" description="Helical" evidence="8">
    <location>
        <begin position="871"/>
        <end position="891"/>
    </location>
</feature>
<comment type="caution">
    <text evidence="9">The sequence shown here is derived from an EMBL/GenBank/DDBJ whole genome shotgun (WGS) entry which is preliminary data.</text>
</comment>
<evidence type="ECO:0000256" key="1">
    <source>
        <dbReference type="ARBA" id="ARBA00004429"/>
    </source>
</evidence>
<evidence type="ECO:0000313" key="10">
    <source>
        <dbReference type="Proteomes" id="UP001176960"/>
    </source>
</evidence>
<gene>
    <name evidence="9" type="ORF">LMG32879_002984</name>
</gene>
<name>A0AA35V9S3_9PROT</name>
<accession>A0AA35V9S3</accession>
<dbReference type="Gene3D" id="3.30.70.1320">
    <property type="entry name" value="Multidrug efflux transporter AcrB pore domain like"/>
    <property type="match status" value="1"/>
</dbReference>
<keyword evidence="3" id="KW-1003">Cell membrane</keyword>
<dbReference type="Gene3D" id="3.40.50.150">
    <property type="entry name" value="Vaccinia Virus protein VP39"/>
    <property type="match status" value="1"/>
</dbReference>
<evidence type="ECO:0000256" key="5">
    <source>
        <dbReference type="ARBA" id="ARBA00022692"/>
    </source>
</evidence>
<evidence type="ECO:0000256" key="3">
    <source>
        <dbReference type="ARBA" id="ARBA00022475"/>
    </source>
</evidence>
<reference evidence="9" key="1">
    <citation type="submission" date="2023-03" db="EMBL/GenBank/DDBJ databases">
        <authorList>
            <person name="Cleenwerck I."/>
        </authorList>
    </citation>
    <scope>NUCLEOTIDE SEQUENCE</scope>
    <source>
        <strain evidence="9">LMG 32879</strain>
    </source>
</reference>
<dbReference type="SUPFAM" id="SSF82714">
    <property type="entry name" value="Multidrug efflux transporter AcrB TolC docking domain, DN and DC subdomains"/>
    <property type="match status" value="2"/>
</dbReference>
<feature type="transmembrane region" description="Helical" evidence="8">
    <location>
        <begin position="359"/>
        <end position="379"/>
    </location>
</feature>
<dbReference type="Gene3D" id="3.30.2090.10">
    <property type="entry name" value="Multidrug efflux transporter AcrB TolC docking domain, DN and DC subdomains"/>
    <property type="match status" value="2"/>
</dbReference>
<feature type="transmembrane region" description="Helical" evidence="8">
    <location>
        <begin position="462"/>
        <end position="489"/>
    </location>
</feature>
<proteinExistence type="predicted"/>
<dbReference type="PRINTS" id="PR00702">
    <property type="entry name" value="ACRIFLAVINRP"/>
</dbReference>
<dbReference type="Pfam" id="PF00873">
    <property type="entry name" value="ACR_tran"/>
    <property type="match status" value="1"/>
</dbReference>
<evidence type="ECO:0000256" key="6">
    <source>
        <dbReference type="ARBA" id="ARBA00022989"/>
    </source>
</evidence>
<dbReference type="AlphaFoldDB" id="A0AA35V9S3"/>
<dbReference type="Proteomes" id="UP001176960">
    <property type="component" value="Unassembled WGS sequence"/>
</dbReference>
<dbReference type="SUPFAM" id="SSF53335">
    <property type="entry name" value="S-adenosyl-L-methionine-dependent methyltransferases"/>
    <property type="match status" value="1"/>
</dbReference>
<keyword evidence="5 8" id="KW-0812">Transmembrane</keyword>
<keyword evidence="2" id="KW-0813">Transport</keyword>
<dbReference type="SUPFAM" id="SSF82866">
    <property type="entry name" value="Multidrug efflux transporter AcrB transmembrane domain"/>
    <property type="match status" value="2"/>
</dbReference>
<evidence type="ECO:0000256" key="4">
    <source>
        <dbReference type="ARBA" id="ARBA00022519"/>
    </source>
</evidence>